<dbReference type="RefSeq" id="WP_404873512.1">
    <property type="nucleotide sequence ID" value="NZ_NXNM01000009.1"/>
</dbReference>
<name>A0A377TRV9_KLEPN</name>
<proteinExistence type="predicted"/>
<evidence type="ECO:0000313" key="2">
    <source>
        <dbReference type="EMBL" id="STS80790.1"/>
    </source>
</evidence>
<dbReference type="Proteomes" id="UP000254938">
    <property type="component" value="Unassembled WGS sequence"/>
</dbReference>
<evidence type="ECO:0000313" key="3">
    <source>
        <dbReference type="Proteomes" id="UP000254938"/>
    </source>
</evidence>
<dbReference type="AlphaFoldDB" id="A0A377TRV9"/>
<dbReference type="EMBL" id="UGKQ01000007">
    <property type="protein sequence ID" value="STS80790.1"/>
    <property type="molecule type" value="Genomic_DNA"/>
</dbReference>
<dbReference type="Pfam" id="PF23961">
    <property type="entry name" value="Phage_tail_terminator_9"/>
    <property type="match status" value="1"/>
</dbReference>
<reference evidence="2 3" key="1">
    <citation type="submission" date="2018-06" db="EMBL/GenBank/DDBJ databases">
        <authorList>
            <consortium name="Pathogen Informatics"/>
            <person name="Doyle S."/>
        </authorList>
    </citation>
    <scope>NUCLEOTIDE SEQUENCE [LARGE SCALE GENOMIC DNA]</scope>
    <source>
        <strain evidence="2 3">NCTC9140</strain>
    </source>
</reference>
<gene>
    <name evidence="2" type="ORF">NCTC9140_02508</name>
</gene>
<protein>
    <submittedName>
        <fullName evidence="2">Bacteriophage protein</fullName>
    </submittedName>
</protein>
<accession>A0A377TRV9</accession>
<sequence length="180" mass="20450">MSNDSTTAGYLTPVGDSPPYDGDLERLISRWIRGVTGLDAALVYPRWTDPQKQIPKNGITWCAFGITGIQEDFNPAYVQGEENTEQWSHETISLILCFYGPQGMTTATRFRDGLLVAQNNDELNRVGLTFLQHGRILNLPELINNQWVRRYDISVDLRRKIIRQYGIKSLVDAPVQFFGD</sequence>
<dbReference type="InterPro" id="IPR057087">
    <property type="entry name" value="Gp12-like"/>
</dbReference>
<organism evidence="2 3">
    <name type="scientific">Klebsiella pneumoniae</name>
    <dbReference type="NCBI Taxonomy" id="573"/>
    <lineage>
        <taxon>Bacteria</taxon>
        <taxon>Pseudomonadati</taxon>
        <taxon>Pseudomonadota</taxon>
        <taxon>Gammaproteobacteria</taxon>
        <taxon>Enterobacterales</taxon>
        <taxon>Enterobacteriaceae</taxon>
        <taxon>Klebsiella/Raoultella group</taxon>
        <taxon>Klebsiella</taxon>
        <taxon>Klebsiella pneumoniae complex</taxon>
    </lineage>
</organism>
<evidence type="ECO:0000259" key="1">
    <source>
        <dbReference type="Pfam" id="PF23961"/>
    </source>
</evidence>
<feature type="domain" description="Phage neck terminator protein gp12-like" evidence="1">
    <location>
        <begin position="23"/>
        <end position="178"/>
    </location>
</feature>